<protein>
    <submittedName>
        <fullName evidence="2">Integrase core domain-containing protein</fullName>
    </submittedName>
</protein>
<accession>A0ABS5KR94</accession>
<dbReference type="PROSITE" id="PS50994">
    <property type="entry name" value="INTEGRASE"/>
    <property type="match status" value="1"/>
</dbReference>
<dbReference type="InterPro" id="IPR009057">
    <property type="entry name" value="Homeodomain-like_sf"/>
</dbReference>
<dbReference type="RefSeq" id="WP_212010160.1">
    <property type="nucleotide sequence ID" value="NZ_JAAFYZ010000051.1"/>
</dbReference>
<dbReference type="EMBL" id="JAAFYZ010000051">
    <property type="protein sequence ID" value="MBS2548557.1"/>
    <property type="molecule type" value="Genomic_DNA"/>
</dbReference>
<dbReference type="InterPro" id="IPR001584">
    <property type="entry name" value="Integrase_cat-core"/>
</dbReference>
<name>A0ABS5KR94_9ACTN</name>
<feature type="domain" description="Integrase catalytic" evidence="1">
    <location>
        <begin position="172"/>
        <end position="337"/>
    </location>
</feature>
<dbReference type="Pfam" id="PF13683">
    <property type="entry name" value="rve_3"/>
    <property type="match status" value="1"/>
</dbReference>
<gene>
    <name evidence="2" type="ORF">KGQ19_16950</name>
</gene>
<dbReference type="Proteomes" id="UP000730482">
    <property type="component" value="Unassembled WGS sequence"/>
</dbReference>
<comment type="caution">
    <text evidence="2">The sequence shown here is derived from an EMBL/GenBank/DDBJ whole genome shotgun (WGS) entry which is preliminary data.</text>
</comment>
<dbReference type="SUPFAM" id="SSF46689">
    <property type="entry name" value="Homeodomain-like"/>
    <property type="match status" value="1"/>
</dbReference>
<dbReference type="InterPro" id="IPR036397">
    <property type="entry name" value="RNaseH_sf"/>
</dbReference>
<organism evidence="2 3">
    <name type="scientific">Catenulispora pinistramenti</name>
    <dbReference type="NCBI Taxonomy" id="2705254"/>
    <lineage>
        <taxon>Bacteria</taxon>
        <taxon>Bacillati</taxon>
        <taxon>Actinomycetota</taxon>
        <taxon>Actinomycetes</taxon>
        <taxon>Catenulisporales</taxon>
        <taxon>Catenulisporaceae</taxon>
        <taxon>Catenulispora</taxon>
    </lineage>
</organism>
<dbReference type="SUPFAM" id="SSF53098">
    <property type="entry name" value="Ribonuclease H-like"/>
    <property type="match status" value="1"/>
</dbReference>
<proteinExistence type="predicted"/>
<dbReference type="Gene3D" id="3.30.420.10">
    <property type="entry name" value="Ribonuclease H-like superfamily/Ribonuclease H"/>
    <property type="match status" value="1"/>
</dbReference>
<dbReference type="InterPro" id="IPR012337">
    <property type="entry name" value="RNaseH-like_sf"/>
</dbReference>
<keyword evidence="3" id="KW-1185">Reference proteome</keyword>
<evidence type="ECO:0000313" key="3">
    <source>
        <dbReference type="Proteomes" id="UP000730482"/>
    </source>
</evidence>
<evidence type="ECO:0000313" key="2">
    <source>
        <dbReference type="EMBL" id="MBS2548557.1"/>
    </source>
</evidence>
<sequence>MQEFCFAAVRLLYRIFVAVLGWLVLLARSSASKEAELLVLRHEVAVLRRTNPKPRIDWTDRALLSAPARVLPKALRAHRMVTPGTLLRWHRRLIANKWHQPKPPGRPPIPDELVALVVRLSTENPSCGTVRIQGELRRLGHRIDASTIRRILRSRRIPPPDQRNDTWRTFLRAQAETILAIDFLHVDTVMLKRLYAAVVIEIGSRRAYLPGITDHPTGAWATQVARELAADLEQAGHRFTRLIRDRDAKFTESFDAVFTAIGIEILLTAPQTPRMNAYVERLIGSIRRECCDRLLIVGQHHLRRVLDEYLEHYNAGRSHQGHGMALPAPNDPSNVIPMPVSINEIRRRKRLGGLINEYRIAA</sequence>
<reference evidence="2 3" key="1">
    <citation type="submission" date="2020-02" db="EMBL/GenBank/DDBJ databases">
        <title>Acidophilic actinobacteria isolated from forest soil.</title>
        <authorList>
            <person name="Golinska P."/>
        </authorList>
    </citation>
    <scope>NUCLEOTIDE SEQUENCE [LARGE SCALE GENOMIC DNA]</scope>
    <source>
        <strain evidence="2 3">NL8</strain>
    </source>
</reference>
<evidence type="ECO:0000259" key="1">
    <source>
        <dbReference type="PROSITE" id="PS50994"/>
    </source>
</evidence>